<dbReference type="AlphaFoldDB" id="A0A545V4T0"/>
<keyword evidence="3" id="KW-1185">Reference proteome</keyword>
<proteinExistence type="predicted"/>
<feature type="region of interest" description="Disordered" evidence="1">
    <location>
        <begin position="1"/>
        <end position="20"/>
    </location>
</feature>
<protein>
    <submittedName>
        <fullName evidence="2">Uncharacterized protein</fullName>
    </submittedName>
</protein>
<gene>
    <name evidence="2" type="ORF">IF1G_03969</name>
</gene>
<name>A0A545V4T0_9HYPO</name>
<feature type="compositionally biased region" description="Low complexity" evidence="1">
    <location>
        <begin position="1"/>
        <end position="17"/>
    </location>
</feature>
<reference evidence="2 3" key="1">
    <citation type="journal article" date="2019" name="Appl. Microbiol. Biotechnol.">
        <title>Genome sequence of Isaria javanica and comparative genome analysis insights into family S53 peptidase evolution in fungal entomopathogens.</title>
        <authorList>
            <person name="Lin R."/>
            <person name="Zhang X."/>
            <person name="Xin B."/>
            <person name="Zou M."/>
            <person name="Gao Y."/>
            <person name="Qin F."/>
            <person name="Hu Q."/>
            <person name="Xie B."/>
            <person name="Cheng X."/>
        </authorList>
    </citation>
    <scope>NUCLEOTIDE SEQUENCE [LARGE SCALE GENOMIC DNA]</scope>
    <source>
        <strain evidence="2 3">IJ1G</strain>
    </source>
</reference>
<sequence length="429" mass="47624">MRYPTGSSSSEALASGAPVSQASPNIPFLAVCTTCRQVIWFIKQNGRIDPLGGHVCDPLANPYARISFPRAADFRLFHDAQLRAVMEIHNHRMRVSFQAGGGSTQNLPTVPKLYWAGYRAPEASLRGPKVTSVARNSKTPFVSVCVVCHKVVWMHAAFPGGDQHWHAPFGFNRLLNLWASAPNNGTVPEIEHLADNLEHMNIYFKRLFKARPALLQHFRMPPQKCNGFYAHSREPHPFMWPRVSDRAVQAAGPRDFSGVHLHMFKRFGSDAHFTGLGPVAGQPPDVTGWPVCVGFNPDQPSVDRFCYDMNLFFCQLASRSHFALWHDAAPAAASRQLSNGQDRASLLPQEHLALMESCDFPPSVTKRGPLYQTAHGRMLCDCARHLCRNDIVFDMSGPAVAGPPIYVGRVRPIRGQQLPSGSAYRFCGY</sequence>
<evidence type="ECO:0000313" key="2">
    <source>
        <dbReference type="EMBL" id="TQV96729.1"/>
    </source>
</evidence>
<dbReference type="EMBL" id="SPUK01000005">
    <property type="protein sequence ID" value="TQV96729.1"/>
    <property type="molecule type" value="Genomic_DNA"/>
</dbReference>
<evidence type="ECO:0000256" key="1">
    <source>
        <dbReference type="SAM" id="MobiDB-lite"/>
    </source>
</evidence>
<accession>A0A545V4T0</accession>
<organism evidence="2 3">
    <name type="scientific">Cordyceps javanica</name>
    <dbReference type="NCBI Taxonomy" id="43265"/>
    <lineage>
        <taxon>Eukaryota</taxon>
        <taxon>Fungi</taxon>
        <taxon>Dikarya</taxon>
        <taxon>Ascomycota</taxon>
        <taxon>Pezizomycotina</taxon>
        <taxon>Sordariomycetes</taxon>
        <taxon>Hypocreomycetidae</taxon>
        <taxon>Hypocreales</taxon>
        <taxon>Cordycipitaceae</taxon>
        <taxon>Cordyceps</taxon>
    </lineage>
</organism>
<dbReference type="Proteomes" id="UP000315783">
    <property type="component" value="Unassembled WGS sequence"/>
</dbReference>
<evidence type="ECO:0000313" key="3">
    <source>
        <dbReference type="Proteomes" id="UP000315783"/>
    </source>
</evidence>
<comment type="caution">
    <text evidence="2">The sequence shown here is derived from an EMBL/GenBank/DDBJ whole genome shotgun (WGS) entry which is preliminary data.</text>
</comment>